<keyword evidence="2" id="KW-0378">Hydrolase</keyword>
<gene>
    <name evidence="2" type="ORF">Mic7113_4679</name>
</gene>
<dbReference type="InterPro" id="IPR000073">
    <property type="entry name" value="AB_hydrolase_1"/>
</dbReference>
<dbReference type="RefSeq" id="WP_015184487.1">
    <property type="nucleotide sequence ID" value="NC_019738.1"/>
</dbReference>
<dbReference type="PANTHER" id="PTHR46438:SF12">
    <property type="entry name" value="ALPHA_BETA-HYDROLASES SUPERFAMILY PROTEIN"/>
    <property type="match status" value="1"/>
</dbReference>
<dbReference type="eggNOG" id="COG0596">
    <property type="taxonomic scope" value="Bacteria"/>
</dbReference>
<dbReference type="PATRIC" id="fig|1173027.3.peg.5184"/>
<proteinExistence type="predicted"/>
<keyword evidence="3" id="KW-1185">Reference proteome</keyword>
<dbReference type="KEGG" id="mic:Mic7113_4679"/>
<accession>K9WLD1</accession>
<dbReference type="OrthoDB" id="449686at2"/>
<evidence type="ECO:0000313" key="2">
    <source>
        <dbReference type="EMBL" id="AFZ20352.1"/>
    </source>
</evidence>
<feature type="domain" description="AB hydrolase-1" evidence="1">
    <location>
        <begin position="38"/>
        <end position="290"/>
    </location>
</feature>
<name>K9WLD1_9CYAN</name>
<dbReference type="AlphaFoldDB" id="K9WLD1"/>
<dbReference type="GO" id="GO:0016746">
    <property type="term" value="F:acyltransferase activity"/>
    <property type="evidence" value="ECO:0007669"/>
    <property type="project" value="UniProtKB-KW"/>
</dbReference>
<dbReference type="InterPro" id="IPR029058">
    <property type="entry name" value="AB_hydrolase_fold"/>
</dbReference>
<dbReference type="PANTHER" id="PTHR46438">
    <property type="entry name" value="ALPHA/BETA-HYDROLASES SUPERFAMILY PROTEIN"/>
    <property type="match status" value="1"/>
</dbReference>
<evidence type="ECO:0000313" key="3">
    <source>
        <dbReference type="Proteomes" id="UP000010471"/>
    </source>
</evidence>
<keyword evidence="2" id="KW-0012">Acyltransferase</keyword>
<sequence>MTLSSSTTPINPNTQTKTWTWRSFPIAYQSKGNTGPAVVLIHGFGASLGHWRKNLPVLGEHCRCYAIDLIGFGASAKPTPKLEIEYTFETWGQQVADFCREVIGEPAFLVGNSIGCIVAMQAAVDHPDIALGVAMLNCSLRLLHDRKRAELPWYRSMGAPMVQGLLSIKWIGQLFFGQLAKPKVVRNILLQAYKNPEAVSDELVDLLMAPAADIGAVDVFVAFTRYSQGPLPEDLLPLLPCPAIFLWGTEDPWEPINLGQELAEYPQVEKFIPLEGVGHCPQDEAPELVNPILQDWITTKAEVYQDESESMNPQT</sequence>
<dbReference type="Proteomes" id="UP000010471">
    <property type="component" value="Chromosome"/>
</dbReference>
<protein>
    <submittedName>
        <fullName evidence="2">Putative hydrolase or acyltransferase of alpha/beta superfamily</fullName>
    </submittedName>
</protein>
<dbReference type="STRING" id="1173027.Mic7113_4679"/>
<dbReference type="GO" id="GO:0016787">
    <property type="term" value="F:hydrolase activity"/>
    <property type="evidence" value="ECO:0007669"/>
    <property type="project" value="UniProtKB-KW"/>
</dbReference>
<keyword evidence="2" id="KW-0808">Transferase</keyword>
<evidence type="ECO:0000259" key="1">
    <source>
        <dbReference type="Pfam" id="PF12697"/>
    </source>
</evidence>
<reference evidence="2 3" key="1">
    <citation type="submission" date="2012-06" db="EMBL/GenBank/DDBJ databases">
        <title>Finished chromosome of genome of Microcoleus sp. PCC 7113.</title>
        <authorList>
            <consortium name="US DOE Joint Genome Institute"/>
            <person name="Gugger M."/>
            <person name="Coursin T."/>
            <person name="Rippka R."/>
            <person name="Tandeau De Marsac N."/>
            <person name="Huntemann M."/>
            <person name="Wei C.-L."/>
            <person name="Han J."/>
            <person name="Detter J.C."/>
            <person name="Han C."/>
            <person name="Tapia R."/>
            <person name="Chen A."/>
            <person name="Kyrpides N."/>
            <person name="Mavromatis K."/>
            <person name="Markowitz V."/>
            <person name="Szeto E."/>
            <person name="Ivanova N."/>
            <person name="Pagani I."/>
            <person name="Pati A."/>
            <person name="Goodwin L."/>
            <person name="Nordberg H.P."/>
            <person name="Cantor M.N."/>
            <person name="Hua S.X."/>
            <person name="Woyke T."/>
            <person name="Kerfeld C.A."/>
        </authorList>
    </citation>
    <scope>NUCLEOTIDE SEQUENCE [LARGE SCALE GENOMIC DNA]</scope>
    <source>
        <strain evidence="2 3">PCC 7113</strain>
    </source>
</reference>
<dbReference type="HOGENOM" id="CLU_020336_13_4_3"/>
<organism evidence="2 3">
    <name type="scientific">Allocoleopsis franciscana PCC 7113</name>
    <dbReference type="NCBI Taxonomy" id="1173027"/>
    <lineage>
        <taxon>Bacteria</taxon>
        <taxon>Bacillati</taxon>
        <taxon>Cyanobacteriota</taxon>
        <taxon>Cyanophyceae</taxon>
        <taxon>Coleofasciculales</taxon>
        <taxon>Coleofasciculaceae</taxon>
        <taxon>Allocoleopsis</taxon>
        <taxon>Allocoleopsis franciscana</taxon>
    </lineage>
</organism>
<dbReference type="EMBL" id="CP003630">
    <property type="protein sequence ID" value="AFZ20352.1"/>
    <property type="molecule type" value="Genomic_DNA"/>
</dbReference>
<dbReference type="Gene3D" id="3.40.50.1820">
    <property type="entry name" value="alpha/beta hydrolase"/>
    <property type="match status" value="1"/>
</dbReference>
<dbReference type="SUPFAM" id="SSF53474">
    <property type="entry name" value="alpha/beta-Hydrolases"/>
    <property type="match status" value="1"/>
</dbReference>
<dbReference type="Pfam" id="PF12697">
    <property type="entry name" value="Abhydrolase_6"/>
    <property type="match status" value="1"/>
</dbReference>